<organism evidence="2 3">
    <name type="scientific">Hypothenemus hampei</name>
    <name type="common">Coffee berry borer</name>
    <dbReference type="NCBI Taxonomy" id="57062"/>
    <lineage>
        <taxon>Eukaryota</taxon>
        <taxon>Metazoa</taxon>
        <taxon>Ecdysozoa</taxon>
        <taxon>Arthropoda</taxon>
        <taxon>Hexapoda</taxon>
        <taxon>Insecta</taxon>
        <taxon>Pterygota</taxon>
        <taxon>Neoptera</taxon>
        <taxon>Endopterygota</taxon>
        <taxon>Coleoptera</taxon>
        <taxon>Polyphaga</taxon>
        <taxon>Cucujiformia</taxon>
        <taxon>Curculionidae</taxon>
        <taxon>Scolytinae</taxon>
        <taxon>Hypothenemus</taxon>
    </lineage>
</organism>
<proteinExistence type="predicted"/>
<reference evidence="2 3" key="1">
    <citation type="submission" date="2024-05" db="EMBL/GenBank/DDBJ databases">
        <title>Genetic variation in Jamaican populations of the coffee berry borer (Hypothenemus hampei).</title>
        <authorList>
            <person name="Errbii M."/>
            <person name="Myrie A."/>
        </authorList>
    </citation>
    <scope>NUCLEOTIDE SEQUENCE [LARGE SCALE GENOMIC DNA]</scope>
    <source>
        <strain evidence="2">JA-Hopewell-2020-01-JO</strain>
        <tissue evidence="2">Whole body</tissue>
    </source>
</reference>
<evidence type="ECO:0000313" key="3">
    <source>
        <dbReference type="Proteomes" id="UP001566132"/>
    </source>
</evidence>
<evidence type="ECO:0000313" key="2">
    <source>
        <dbReference type="EMBL" id="KAL1493820.1"/>
    </source>
</evidence>
<feature type="region of interest" description="Disordered" evidence="1">
    <location>
        <begin position="66"/>
        <end position="94"/>
    </location>
</feature>
<sequence>MKAYIQIIKNYEINYGTTLTSDQLIKKINNMKSRLKTKTDINRTGNKKIVLKDWEIKLKVIIDGDRNPSLNKIPGSGLPPNPVPSGSPLHDIPSKKCKTVPKKLAASRQSLTAHTSSFTEATSTYETEETKNLSLPELQRLVLLKQLKVLTLKEEKYTSQLKDK</sequence>
<gene>
    <name evidence="2" type="ORF">ABEB36_009506</name>
</gene>
<dbReference type="Proteomes" id="UP001566132">
    <property type="component" value="Unassembled WGS sequence"/>
</dbReference>
<feature type="region of interest" description="Disordered" evidence="1">
    <location>
        <begin position="111"/>
        <end position="130"/>
    </location>
</feature>
<protein>
    <submittedName>
        <fullName evidence="2">Uncharacterized protein</fullName>
    </submittedName>
</protein>
<keyword evidence="3" id="KW-1185">Reference proteome</keyword>
<accession>A0ABD1EGK2</accession>
<evidence type="ECO:0000256" key="1">
    <source>
        <dbReference type="SAM" id="MobiDB-lite"/>
    </source>
</evidence>
<comment type="caution">
    <text evidence="2">The sequence shown here is derived from an EMBL/GenBank/DDBJ whole genome shotgun (WGS) entry which is preliminary data.</text>
</comment>
<feature type="compositionally biased region" description="Low complexity" evidence="1">
    <location>
        <begin position="115"/>
        <end position="125"/>
    </location>
</feature>
<dbReference type="AlphaFoldDB" id="A0ABD1EGK2"/>
<name>A0ABD1EGK2_HYPHA</name>
<dbReference type="EMBL" id="JBDJPC010000007">
    <property type="protein sequence ID" value="KAL1493820.1"/>
    <property type="molecule type" value="Genomic_DNA"/>
</dbReference>